<feature type="compositionally biased region" description="Basic and acidic residues" evidence="1">
    <location>
        <begin position="1"/>
        <end position="11"/>
    </location>
</feature>
<keyword evidence="3" id="KW-1185">Reference proteome</keyword>
<reference evidence="2" key="1">
    <citation type="journal article" date="2020" name="bioRxiv">
        <title>Whole genome comparisons of ergot fungi reveals the divergence and evolution of species within the genus Claviceps are the result of varying mechanisms driving genome evolution and host range expansion.</title>
        <authorList>
            <person name="Wyka S.A."/>
            <person name="Mondo S.J."/>
            <person name="Liu M."/>
            <person name="Dettman J."/>
            <person name="Nalam V."/>
            <person name="Broders K.D."/>
        </authorList>
    </citation>
    <scope>NUCLEOTIDE SEQUENCE</scope>
    <source>
        <strain evidence="2">CCC 602</strain>
    </source>
</reference>
<accession>A0A9P7NC15</accession>
<feature type="compositionally biased region" description="Basic and acidic residues" evidence="1">
    <location>
        <begin position="88"/>
        <end position="98"/>
    </location>
</feature>
<comment type="caution">
    <text evidence="2">The sequence shown here is derived from an EMBL/GenBank/DDBJ whole genome shotgun (WGS) entry which is preliminary data.</text>
</comment>
<evidence type="ECO:0000256" key="1">
    <source>
        <dbReference type="SAM" id="MobiDB-lite"/>
    </source>
</evidence>
<dbReference type="OrthoDB" id="4961098at2759"/>
<feature type="compositionally biased region" description="Polar residues" evidence="1">
    <location>
        <begin position="112"/>
        <end position="128"/>
    </location>
</feature>
<dbReference type="Proteomes" id="UP000748025">
    <property type="component" value="Unassembled WGS sequence"/>
</dbReference>
<organism evidence="2 3">
    <name type="scientific">Claviceps pusilla</name>
    <dbReference type="NCBI Taxonomy" id="123648"/>
    <lineage>
        <taxon>Eukaryota</taxon>
        <taxon>Fungi</taxon>
        <taxon>Dikarya</taxon>
        <taxon>Ascomycota</taxon>
        <taxon>Pezizomycotina</taxon>
        <taxon>Sordariomycetes</taxon>
        <taxon>Hypocreomycetidae</taxon>
        <taxon>Hypocreales</taxon>
        <taxon>Clavicipitaceae</taxon>
        <taxon>Claviceps</taxon>
    </lineage>
</organism>
<sequence>MKKTTKPDQPKRKSIRVLSPQSLPPLCPRKSSTESCQRPEAEMVAAKMPDEPLELERLSMYGFGAIPNLEASLSSDAPLKRRLRPRRAKSDETAKDVADLVIVNVKPRQRQKSSSWPPIKEANSSSLAARQRILKPKSGDKSLPIEMPHSEKVSNPGI</sequence>
<name>A0A9P7NC15_9HYPO</name>
<protein>
    <submittedName>
        <fullName evidence="2">Uncharacterized protein</fullName>
    </submittedName>
</protein>
<evidence type="ECO:0000313" key="3">
    <source>
        <dbReference type="Proteomes" id="UP000748025"/>
    </source>
</evidence>
<proteinExistence type="predicted"/>
<gene>
    <name evidence="2" type="ORF">E4U43_000404</name>
</gene>
<feature type="region of interest" description="Disordered" evidence="1">
    <location>
        <begin position="1"/>
        <end position="43"/>
    </location>
</feature>
<dbReference type="AlphaFoldDB" id="A0A9P7NC15"/>
<evidence type="ECO:0000313" key="2">
    <source>
        <dbReference type="EMBL" id="KAG6006769.1"/>
    </source>
</evidence>
<dbReference type="EMBL" id="SRPW01001117">
    <property type="protein sequence ID" value="KAG6006769.1"/>
    <property type="molecule type" value="Genomic_DNA"/>
</dbReference>
<feature type="region of interest" description="Disordered" evidence="1">
    <location>
        <begin position="72"/>
        <end position="158"/>
    </location>
</feature>